<evidence type="ECO:0000313" key="22">
    <source>
        <dbReference type="EMBL" id="KAL1212288.1"/>
    </source>
</evidence>
<dbReference type="GO" id="GO:0004674">
    <property type="term" value="F:protein serine/threonine kinase activity"/>
    <property type="evidence" value="ECO:0007669"/>
    <property type="project" value="UniProtKB-KW"/>
</dbReference>
<dbReference type="SMART" id="SM00220">
    <property type="entry name" value="S_TKc"/>
    <property type="match status" value="1"/>
</dbReference>
<name>A0ABD1B1E5_CARAN</name>
<evidence type="ECO:0000256" key="20">
    <source>
        <dbReference type="SAM" id="SignalP"/>
    </source>
</evidence>
<dbReference type="Pfam" id="PF08263">
    <property type="entry name" value="LRRNT_2"/>
    <property type="match status" value="1"/>
</dbReference>
<evidence type="ECO:0000256" key="15">
    <source>
        <dbReference type="ARBA" id="ARBA00023170"/>
    </source>
</evidence>
<dbReference type="PANTHER" id="PTHR45974:SF266">
    <property type="entry name" value="LEUCINE-RICH REPEAT RECEPTOR PROTEIN KINASE HPCA1"/>
    <property type="match status" value="1"/>
</dbReference>
<dbReference type="GO" id="GO:0005524">
    <property type="term" value="F:ATP binding"/>
    <property type="evidence" value="ECO:0007669"/>
    <property type="project" value="UniProtKB-UniRule"/>
</dbReference>
<dbReference type="InterPro" id="IPR013210">
    <property type="entry name" value="LRR_N_plant-typ"/>
</dbReference>
<dbReference type="Proteomes" id="UP001558713">
    <property type="component" value="Unassembled WGS sequence"/>
</dbReference>
<evidence type="ECO:0000256" key="14">
    <source>
        <dbReference type="ARBA" id="ARBA00023136"/>
    </source>
</evidence>
<evidence type="ECO:0000256" key="17">
    <source>
        <dbReference type="PROSITE-ProRule" id="PRU10141"/>
    </source>
</evidence>
<dbReference type="FunFam" id="3.30.200.20:FF:000328">
    <property type="entry name" value="Leucine-rich repeat protein kinase family protein"/>
    <property type="match status" value="1"/>
</dbReference>
<dbReference type="PROSITE" id="PS00107">
    <property type="entry name" value="PROTEIN_KINASE_ATP"/>
    <property type="match status" value="1"/>
</dbReference>
<dbReference type="FunFam" id="1.10.510.10:FF:000453">
    <property type="entry name" value="LRR receptor-like serine/threonine-protein kinase HSL2"/>
    <property type="match status" value="1"/>
</dbReference>
<keyword evidence="10 17" id="KW-0547">Nucleotide-binding</keyword>
<comment type="similarity">
    <text evidence="2">Belongs to the protein kinase superfamily. Ser/Thr protein kinase family.</text>
</comment>
<keyword evidence="9" id="KW-0677">Repeat</keyword>
<keyword evidence="12 17" id="KW-0067">ATP-binding</keyword>
<dbReference type="Gene3D" id="3.80.10.10">
    <property type="entry name" value="Ribonuclease Inhibitor"/>
    <property type="match status" value="2"/>
</dbReference>
<accession>A0ABD1B1E5</accession>
<dbReference type="InterPro" id="IPR001611">
    <property type="entry name" value="Leu-rich_rpt"/>
</dbReference>
<feature type="signal peptide" evidence="20">
    <location>
        <begin position="1"/>
        <end position="24"/>
    </location>
</feature>
<dbReference type="Gene3D" id="3.30.200.20">
    <property type="entry name" value="Phosphorylase Kinase, domain 1"/>
    <property type="match status" value="1"/>
</dbReference>
<keyword evidence="4" id="KW-0723">Serine/threonine-protein kinase</keyword>
<evidence type="ECO:0000256" key="11">
    <source>
        <dbReference type="ARBA" id="ARBA00022777"/>
    </source>
</evidence>
<evidence type="ECO:0000256" key="8">
    <source>
        <dbReference type="ARBA" id="ARBA00022729"/>
    </source>
</evidence>
<evidence type="ECO:0000256" key="10">
    <source>
        <dbReference type="ARBA" id="ARBA00022741"/>
    </source>
</evidence>
<dbReference type="Gene3D" id="1.10.510.10">
    <property type="entry name" value="Transferase(Phosphotransferase) domain 1"/>
    <property type="match status" value="1"/>
</dbReference>
<dbReference type="InterPro" id="IPR011009">
    <property type="entry name" value="Kinase-like_dom_sf"/>
</dbReference>
<dbReference type="InterPro" id="IPR003591">
    <property type="entry name" value="Leu-rich_rpt_typical-subtyp"/>
</dbReference>
<feature type="transmembrane region" description="Helical" evidence="19">
    <location>
        <begin position="554"/>
        <end position="579"/>
    </location>
</feature>
<evidence type="ECO:0000256" key="3">
    <source>
        <dbReference type="ARBA" id="ARBA00012513"/>
    </source>
</evidence>
<dbReference type="InterPro" id="IPR000719">
    <property type="entry name" value="Prot_kinase_dom"/>
</dbReference>
<comment type="caution">
    <text evidence="22">The sequence shown here is derived from an EMBL/GenBank/DDBJ whole genome shotgun (WGS) entry which is preliminary data.</text>
</comment>
<dbReference type="FunFam" id="3.80.10.10:FF:000542">
    <property type="entry name" value="Leucine-rich repeat protein kinase family protein"/>
    <property type="match status" value="1"/>
</dbReference>
<keyword evidence="16" id="KW-0325">Glycoprotein</keyword>
<dbReference type="SMART" id="SM00369">
    <property type="entry name" value="LRR_TYP"/>
    <property type="match status" value="4"/>
</dbReference>
<evidence type="ECO:0000256" key="9">
    <source>
        <dbReference type="ARBA" id="ARBA00022737"/>
    </source>
</evidence>
<evidence type="ECO:0000256" key="19">
    <source>
        <dbReference type="SAM" id="Phobius"/>
    </source>
</evidence>
<feature type="region of interest" description="Disordered" evidence="18">
    <location>
        <begin position="911"/>
        <end position="951"/>
    </location>
</feature>
<proteinExistence type="inferred from homology"/>
<keyword evidence="7 19" id="KW-0812">Transmembrane</keyword>
<dbReference type="PROSITE" id="PS00108">
    <property type="entry name" value="PROTEIN_KINASE_ST"/>
    <property type="match status" value="1"/>
</dbReference>
<keyword evidence="6" id="KW-0808">Transferase</keyword>
<dbReference type="InterPro" id="IPR017441">
    <property type="entry name" value="Protein_kinase_ATP_BS"/>
</dbReference>
<dbReference type="CDD" id="cd14066">
    <property type="entry name" value="STKc_IRAK"/>
    <property type="match status" value="1"/>
</dbReference>
<evidence type="ECO:0000256" key="4">
    <source>
        <dbReference type="ARBA" id="ARBA00022527"/>
    </source>
</evidence>
<dbReference type="InterPro" id="IPR032675">
    <property type="entry name" value="LRR_dom_sf"/>
</dbReference>
<evidence type="ECO:0000256" key="5">
    <source>
        <dbReference type="ARBA" id="ARBA00022614"/>
    </source>
</evidence>
<evidence type="ECO:0000313" key="23">
    <source>
        <dbReference type="Proteomes" id="UP001558713"/>
    </source>
</evidence>
<feature type="domain" description="Protein kinase" evidence="21">
    <location>
        <begin position="629"/>
        <end position="903"/>
    </location>
</feature>
<evidence type="ECO:0000256" key="18">
    <source>
        <dbReference type="SAM" id="MobiDB-lite"/>
    </source>
</evidence>
<evidence type="ECO:0000259" key="21">
    <source>
        <dbReference type="PROSITE" id="PS50011"/>
    </source>
</evidence>
<evidence type="ECO:0000256" key="13">
    <source>
        <dbReference type="ARBA" id="ARBA00022989"/>
    </source>
</evidence>
<dbReference type="SUPFAM" id="SSF56112">
    <property type="entry name" value="Protein kinase-like (PK-like)"/>
    <property type="match status" value="1"/>
</dbReference>
<feature type="chain" id="PRO_5044861971" description="non-specific serine/threonine protein kinase" evidence="20">
    <location>
        <begin position="25"/>
        <end position="951"/>
    </location>
</feature>
<dbReference type="EMBL" id="JBANAX010000369">
    <property type="protein sequence ID" value="KAL1212288.1"/>
    <property type="molecule type" value="Genomic_DNA"/>
</dbReference>
<dbReference type="AlphaFoldDB" id="A0ABD1B1E5"/>
<organism evidence="22 23">
    <name type="scientific">Cardamine amara subsp. amara</name>
    <dbReference type="NCBI Taxonomy" id="228776"/>
    <lineage>
        <taxon>Eukaryota</taxon>
        <taxon>Viridiplantae</taxon>
        <taxon>Streptophyta</taxon>
        <taxon>Embryophyta</taxon>
        <taxon>Tracheophyta</taxon>
        <taxon>Spermatophyta</taxon>
        <taxon>Magnoliopsida</taxon>
        <taxon>eudicotyledons</taxon>
        <taxon>Gunneridae</taxon>
        <taxon>Pentapetalae</taxon>
        <taxon>rosids</taxon>
        <taxon>malvids</taxon>
        <taxon>Brassicales</taxon>
        <taxon>Brassicaceae</taxon>
        <taxon>Cardamineae</taxon>
        <taxon>Cardamine</taxon>
    </lineage>
</organism>
<protein>
    <recommendedName>
        <fullName evidence="3">non-specific serine/threonine protein kinase</fullName>
        <ecNumber evidence="3">2.7.11.1</ecNumber>
    </recommendedName>
</protein>
<keyword evidence="5" id="KW-0433">Leucine-rich repeat</keyword>
<keyword evidence="8 20" id="KW-0732">Signal</keyword>
<feature type="binding site" evidence="17">
    <location>
        <position position="657"/>
    </location>
    <ligand>
        <name>ATP</name>
        <dbReference type="ChEBI" id="CHEBI:30616"/>
    </ligand>
</feature>
<dbReference type="Pfam" id="PF00560">
    <property type="entry name" value="LRR_1"/>
    <property type="match status" value="5"/>
</dbReference>
<evidence type="ECO:0000256" key="6">
    <source>
        <dbReference type="ARBA" id="ARBA00022679"/>
    </source>
</evidence>
<dbReference type="EC" id="2.7.11.1" evidence="3"/>
<dbReference type="SUPFAM" id="SSF52058">
    <property type="entry name" value="L domain-like"/>
    <property type="match status" value="1"/>
</dbReference>
<dbReference type="PROSITE" id="PS50011">
    <property type="entry name" value="PROTEIN_KINASE_DOM"/>
    <property type="match status" value="1"/>
</dbReference>
<keyword evidence="14 19" id="KW-0472">Membrane</keyword>
<dbReference type="PANTHER" id="PTHR45974">
    <property type="entry name" value="RECEPTOR-LIKE PROTEIN 55"/>
    <property type="match status" value="1"/>
</dbReference>
<dbReference type="GO" id="GO:0016020">
    <property type="term" value="C:membrane"/>
    <property type="evidence" value="ECO:0007669"/>
    <property type="project" value="UniProtKB-SubCell"/>
</dbReference>
<sequence length="951" mass="104674">MGLNMSSRIGVLIMLFFQICSVSAVTDVSDSSALQAVKNEWKNYPRNWKGSDPCGTNWVGITCNNSRVISISLGNLNLKGKLAADISTLSELQILDLTSNLQLSGPLPSNIGSLKKLVTLNLMGCSFSGSIPDSIGDLEQLGTLSLNSNQFSGTIPASIGRLSKLFWFDIADNQIEGPLPVSDGTSPGLDMLLQTRHFHFGNNKLSGNISEKLFSSNMTLIHVLFDGNQLTGPIPENLSLVTSLTVLRLDRNNLNGNIPPSLNNLKVLEELYLASNKFTGILPNLSNLTNLYTLDVSNNQLTLSPIPTWISSLPTLSTLRMEEIQLNGPIPTSLFTPSQLQTVYLKRNQINATLDFGTTYSKQLEFVDLRNNYITDYKPSANNRIQVMLEDNSVCLRAENKLSNFCNAAQQNASISIPEINCRSCDKGKEPNPSCSCVYPLTGKLDFRSPSFSGYSNNTNFKQLQQEISDFFKNRNYRVDSVAIRNIQETTEYHLLIDLLVFPRGDKRFNHTGMESIIFIFSNQIYKPPKIFGPYIFKADTYGEFSGASSSINMGIIIGASVGGAVLLLLLTIAGIYAFRQKKKAEIATDQINPFAKWSTSKNNNIDAPQLMGTKAYTFEELSKCTNNFSNANDIGGGGYGQVYKGILPSGKVIAIKRAQQGSLQGGLEFKTEIELLSRVHHKNVVKLLGFCFDQSEQMLVYEYIPNGSLRDSLSGKNGIRLDWTRRLKIALGSGKGLAYLHELADPPIIHRDVKSNNILLDENLTAKVADFGLSKLAGDPEKTHVTTQVKGTMGYLDPEYYMTNQLTEKSDVYGFGVVMLELLTGKSPIDKGSYVVKEVKKKMDKSMNLYDLQILLDTTIITSSGNLKGFEKYVDIALRCVEAEGENRPSMGEVVQEIESILRLAGLNPNADSATSSRTYEDASKGSGDPYGNESFEYSGTFPGSKLEPQ</sequence>
<keyword evidence="13 19" id="KW-1133">Transmembrane helix</keyword>
<dbReference type="InterPro" id="IPR008271">
    <property type="entry name" value="Ser/Thr_kinase_AS"/>
</dbReference>
<keyword evidence="23" id="KW-1185">Reference proteome</keyword>
<gene>
    <name evidence="22" type="ORF">V5N11_026982</name>
</gene>
<keyword evidence="11 22" id="KW-0418">Kinase</keyword>
<comment type="subcellular location">
    <subcellularLocation>
        <location evidence="1">Membrane</location>
        <topology evidence="1">Single-pass type I membrane protein</topology>
    </subcellularLocation>
</comment>
<dbReference type="Pfam" id="PF00069">
    <property type="entry name" value="Pkinase"/>
    <property type="match status" value="1"/>
</dbReference>
<reference evidence="22 23" key="1">
    <citation type="submission" date="2024-04" db="EMBL/GenBank/DDBJ databases">
        <title>Genome assembly C_amara_ONT_v2.</title>
        <authorList>
            <person name="Yant L."/>
            <person name="Moore C."/>
            <person name="Slenker M."/>
        </authorList>
    </citation>
    <scope>NUCLEOTIDE SEQUENCE [LARGE SCALE GENOMIC DNA]</scope>
    <source>
        <tissue evidence="22">Leaf</tissue>
    </source>
</reference>
<evidence type="ECO:0000256" key="2">
    <source>
        <dbReference type="ARBA" id="ARBA00008684"/>
    </source>
</evidence>
<evidence type="ECO:0000256" key="12">
    <source>
        <dbReference type="ARBA" id="ARBA00022840"/>
    </source>
</evidence>
<evidence type="ECO:0000256" key="1">
    <source>
        <dbReference type="ARBA" id="ARBA00004479"/>
    </source>
</evidence>
<evidence type="ECO:0000256" key="7">
    <source>
        <dbReference type="ARBA" id="ARBA00022692"/>
    </source>
</evidence>
<keyword evidence="15 22" id="KW-0675">Receptor</keyword>
<evidence type="ECO:0000256" key="16">
    <source>
        <dbReference type="ARBA" id="ARBA00023180"/>
    </source>
</evidence>
<dbReference type="FunFam" id="3.80.10.10:FF:000363">
    <property type="entry name" value="Leucine-rich repeat family protein"/>
    <property type="match status" value="1"/>
</dbReference>